<dbReference type="Pfam" id="PF12937">
    <property type="entry name" value="F-box-like"/>
    <property type="match status" value="1"/>
</dbReference>
<evidence type="ECO:0000313" key="3">
    <source>
        <dbReference type="Proteomes" id="UP001176961"/>
    </source>
</evidence>
<dbReference type="CDD" id="cd09917">
    <property type="entry name" value="F-box_SF"/>
    <property type="match status" value="1"/>
</dbReference>
<organism evidence="2 3">
    <name type="scientific">Cylicocyclus nassatus</name>
    <name type="common">Nematode worm</name>
    <dbReference type="NCBI Taxonomy" id="53992"/>
    <lineage>
        <taxon>Eukaryota</taxon>
        <taxon>Metazoa</taxon>
        <taxon>Ecdysozoa</taxon>
        <taxon>Nematoda</taxon>
        <taxon>Chromadorea</taxon>
        <taxon>Rhabditida</taxon>
        <taxon>Rhabditina</taxon>
        <taxon>Rhabditomorpha</taxon>
        <taxon>Strongyloidea</taxon>
        <taxon>Strongylidae</taxon>
        <taxon>Cylicocyclus</taxon>
    </lineage>
</organism>
<sequence length="250" mass="28878">MKFRNVDWVLKIDEDNEFYLHLKDISGRLPPNPSFYPRLVEDEQFDFLRIPPEIQLMVLRHLPSSDLGSCRLTCRFLDRLIKGNWNNLKPRNIGVVEFTPGGDVGCLKGFIRFYYKRKLESFNNVVIFVLISFYGEFTIPRIQSLTQILNQSRISIKKIVICNTPCSCELEHLIALIENAHAECLIIDVCGRIDLGKKLAKDPVVKRLQGVLIYSNGDEASYFTAKTFIDYESFSLADMREVMEVSFCHI</sequence>
<keyword evidence="3" id="KW-1185">Reference proteome</keyword>
<gene>
    <name evidence="2" type="ORF">CYNAS_LOCUS9704</name>
</gene>
<dbReference type="InterPro" id="IPR001810">
    <property type="entry name" value="F-box_dom"/>
</dbReference>
<dbReference type="InterPro" id="IPR036047">
    <property type="entry name" value="F-box-like_dom_sf"/>
</dbReference>
<feature type="domain" description="F-box" evidence="1">
    <location>
        <begin position="44"/>
        <end position="88"/>
    </location>
</feature>
<dbReference type="SUPFAM" id="SSF81383">
    <property type="entry name" value="F-box domain"/>
    <property type="match status" value="1"/>
</dbReference>
<dbReference type="Proteomes" id="UP001176961">
    <property type="component" value="Unassembled WGS sequence"/>
</dbReference>
<dbReference type="SMART" id="SM00256">
    <property type="entry name" value="FBOX"/>
    <property type="match status" value="1"/>
</dbReference>
<evidence type="ECO:0000259" key="1">
    <source>
        <dbReference type="PROSITE" id="PS50181"/>
    </source>
</evidence>
<proteinExistence type="predicted"/>
<dbReference type="AlphaFoldDB" id="A0AA36GSV4"/>
<dbReference type="PROSITE" id="PS50181">
    <property type="entry name" value="FBOX"/>
    <property type="match status" value="1"/>
</dbReference>
<name>A0AA36GSV4_CYLNA</name>
<evidence type="ECO:0000313" key="2">
    <source>
        <dbReference type="EMBL" id="CAJ0597721.1"/>
    </source>
</evidence>
<reference evidence="2" key="1">
    <citation type="submission" date="2023-07" db="EMBL/GenBank/DDBJ databases">
        <authorList>
            <consortium name="CYATHOMIX"/>
        </authorList>
    </citation>
    <scope>NUCLEOTIDE SEQUENCE</scope>
    <source>
        <strain evidence="2">N/A</strain>
    </source>
</reference>
<comment type="caution">
    <text evidence="2">The sequence shown here is derived from an EMBL/GenBank/DDBJ whole genome shotgun (WGS) entry which is preliminary data.</text>
</comment>
<accession>A0AA36GSV4</accession>
<dbReference type="EMBL" id="CATQJL010000223">
    <property type="protein sequence ID" value="CAJ0597721.1"/>
    <property type="molecule type" value="Genomic_DNA"/>
</dbReference>
<protein>
    <recommendedName>
        <fullName evidence="1">F-box domain-containing protein</fullName>
    </recommendedName>
</protein>